<keyword evidence="1" id="KW-0472">Membrane</keyword>
<accession>A0A381JDE5</accession>
<evidence type="ECO:0000313" key="3">
    <source>
        <dbReference type="EMBL" id="SUY48446.1"/>
    </source>
</evidence>
<dbReference type="AlphaFoldDB" id="A0A381JDE5"/>
<keyword evidence="1" id="KW-1133">Transmembrane helix</keyword>
<name>A0A381JDE5_9CLOT</name>
<keyword evidence="1" id="KW-0812">Transmembrane</keyword>
<dbReference type="RefSeq" id="WP_172556367.1">
    <property type="nucleotide sequence ID" value="NZ_UFWZ01000001.1"/>
</dbReference>
<proteinExistence type="predicted"/>
<feature type="transmembrane region" description="Helical" evidence="1">
    <location>
        <begin position="12"/>
        <end position="32"/>
    </location>
</feature>
<gene>
    <name evidence="3" type="ORF">NCTC9836_02852</name>
</gene>
<dbReference type="PANTHER" id="PTHR40446:SF2">
    <property type="entry name" value="N-ACETYLGLUCOSAMINE-1-PHOSPHODIESTER ALPHA-N-ACETYLGLUCOSAMINIDASE"/>
    <property type="match status" value="1"/>
</dbReference>
<reference evidence="3 4" key="1">
    <citation type="submission" date="2018-06" db="EMBL/GenBank/DDBJ databases">
        <authorList>
            <consortium name="Pathogen Informatics"/>
            <person name="Doyle S."/>
        </authorList>
    </citation>
    <scope>NUCLEOTIDE SEQUENCE [LARGE SCALE GENOMIC DNA]</scope>
    <source>
        <strain evidence="3 4">NCTC9836</strain>
    </source>
</reference>
<evidence type="ECO:0000256" key="1">
    <source>
        <dbReference type="SAM" id="Phobius"/>
    </source>
</evidence>
<dbReference type="PANTHER" id="PTHR40446">
    <property type="entry name" value="N-ACETYLGLUCOSAMINE-1-PHOSPHODIESTER ALPHA-N-ACETYLGLUCOSAMINIDASE"/>
    <property type="match status" value="1"/>
</dbReference>
<dbReference type="EMBL" id="UFWZ01000001">
    <property type="protein sequence ID" value="SUY48446.1"/>
    <property type="molecule type" value="Genomic_DNA"/>
</dbReference>
<sequence>MKDIMKRFKKRYVYYFCFFIIFSIISFPMLLLHTPLFKRARKVYVGSAVMSTSHQWLATKFISNNKINNIVMEKIYEDKELKSNEDTVKISKTQDGTIDFLKINNARYNGYVMLVHNPKRVKVGYSDEGGKKGEEISAIIKNNNAIAGINGGGFMTNFDEEYTNTPLGIIMSEGKLIYPKAESEINLNDEMEICAINKDGILIVGDYSYEELVNLNVQEAVSFGPTLIKDGRAVDIRYNSIGGGGMSQRSVIGQRADGSIILIIIEGNLHPRAGATIAELQQLMLDLGAINAINLDGGNSVIMYKDGKVVNEPKGSQSSRNLSSGIIVK</sequence>
<keyword evidence="4" id="KW-1185">Reference proteome</keyword>
<dbReference type="InterPro" id="IPR018711">
    <property type="entry name" value="NAGPA"/>
</dbReference>
<evidence type="ECO:0000259" key="2">
    <source>
        <dbReference type="Pfam" id="PF09992"/>
    </source>
</evidence>
<protein>
    <submittedName>
        <fullName evidence="3">Exopolysaccharide biosynthesis protein</fullName>
    </submittedName>
</protein>
<organism evidence="3 4">
    <name type="scientific">Clostridium putrefaciens</name>
    <dbReference type="NCBI Taxonomy" id="99675"/>
    <lineage>
        <taxon>Bacteria</taxon>
        <taxon>Bacillati</taxon>
        <taxon>Bacillota</taxon>
        <taxon>Clostridia</taxon>
        <taxon>Eubacteriales</taxon>
        <taxon>Clostridiaceae</taxon>
        <taxon>Clostridium</taxon>
    </lineage>
</organism>
<feature type="domain" description="Phosphodiester glycosidase" evidence="2">
    <location>
        <begin position="143"/>
        <end position="328"/>
    </location>
</feature>
<dbReference type="Proteomes" id="UP000254664">
    <property type="component" value="Unassembled WGS sequence"/>
</dbReference>
<dbReference type="Pfam" id="PF09992">
    <property type="entry name" value="NAGPA"/>
    <property type="match status" value="1"/>
</dbReference>
<evidence type="ECO:0000313" key="4">
    <source>
        <dbReference type="Proteomes" id="UP000254664"/>
    </source>
</evidence>